<evidence type="ECO:0000256" key="2">
    <source>
        <dbReference type="SAM" id="Phobius"/>
    </source>
</evidence>
<feature type="compositionally biased region" description="Polar residues" evidence="1">
    <location>
        <begin position="28"/>
        <end position="38"/>
    </location>
</feature>
<protein>
    <recommendedName>
        <fullName evidence="5">Uroporphyrin-3 C-methyltransferase</fullName>
    </recommendedName>
</protein>
<evidence type="ECO:0008006" key="5">
    <source>
        <dbReference type="Google" id="ProtNLM"/>
    </source>
</evidence>
<accession>A0ABQ5ZXB5</accession>
<dbReference type="EMBL" id="BSOR01000039">
    <property type="protein sequence ID" value="GLR64824.1"/>
    <property type="molecule type" value="Genomic_DNA"/>
</dbReference>
<dbReference type="RefSeq" id="WP_027850563.1">
    <property type="nucleotide sequence ID" value="NZ_BSOR01000039.1"/>
</dbReference>
<feature type="compositionally biased region" description="Basic and acidic residues" evidence="1">
    <location>
        <begin position="1"/>
        <end position="26"/>
    </location>
</feature>
<reference evidence="4" key="1">
    <citation type="journal article" date="2019" name="Int. J. Syst. Evol. Microbiol.">
        <title>The Global Catalogue of Microorganisms (GCM) 10K type strain sequencing project: providing services to taxonomists for standard genome sequencing and annotation.</title>
        <authorList>
            <consortium name="The Broad Institute Genomics Platform"/>
            <consortium name="The Broad Institute Genome Sequencing Center for Infectious Disease"/>
            <person name="Wu L."/>
            <person name="Ma J."/>
        </authorList>
    </citation>
    <scope>NUCLEOTIDE SEQUENCE [LARGE SCALE GENOMIC DNA]</scope>
    <source>
        <strain evidence="4">NBRC 100033</strain>
    </source>
</reference>
<sequence>MSAKQTEDENKKQPIEKAASEAEKTKQKPASNSTATNQKKSNSAPSSPASSNTKKTRNTKLWLVLFVLFLLVLVAFAATAALGWFGYQQLIQLEQQLADRPTKQALQKPLQGLASINDLQERQVYLQRSFENQEGHLADIQQSLAKSSEPKPRDWLLAEVEYLLRLANQRLKLEEDVEGALTLMTTAEQRLKQAEVPGTLGVRSDLLEDIEELQGIPKLDKVSMALSLQKLADHALSLEVQPLAEAPSLSLAKAKQVADEARWYQHLWQEIKNLVVVRKRELPLEALPFTADELELRHQLSALLLQASWAALRGEQQLYDASISAAVKRFKGFDASQPAAKAFNTQLQALVAQKVTQKLPETETSLDSLQAFIAQRYSLKLPLLPEESSSEETEKEVQP</sequence>
<feature type="transmembrane region" description="Helical" evidence="2">
    <location>
        <begin position="61"/>
        <end position="87"/>
    </location>
</feature>
<evidence type="ECO:0000256" key="1">
    <source>
        <dbReference type="SAM" id="MobiDB-lite"/>
    </source>
</evidence>
<dbReference type="InterPro" id="IPR007470">
    <property type="entry name" value="HemX"/>
</dbReference>
<name>A0ABQ5ZXB5_9GAMM</name>
<evidence type="ECO:0000313" key="3">
    <source>
        <dbReference type="EMBL" id="GLR64824.1"/>
    </source>
</evidence>
<dbReference type="Pfam" id="PF04375">
    <property type="entry name" value="HemX"/>
    <property type="match status" value="1"/>
</dbReference>
<feature type="compositionally biased region" description="Low complexity" evidence="1">
    <location>
        <begin position="39"/>
        <end position="53"/>
    </location>
</feature>
<proteinExistence type="predicted"/>
<keyword evidence="2" id="KW-0812">Transmembrane</keyword>
<keyword evidence="2" id="KW-1133">Transmembrane helix</keyword>
<comment type="caution">
    <text evidence="3">The sequence shown here is derived from an EMBL/GenBank/DDBJ whole genome shotgun (WGS) entry which is preliminary data.</text>
</comment>
<dbReference type="PANTHER" id="PTHR38043">
    <property type="entry name" value="PROTEIN HEMX"/>
    <property type="match status" value="1"/>
</dbReference>
<organism evidence="3 4">
    <name type="scientific">Marinospirillum insulare</name>
    <dbReference type="NCBI Taxonomy" id="217169"/>
    <lineage>
        <taxon>Bacteria</taxon>
        <taxon>Pseudomonadati</taxon>
        <taxon>Pseudomonadota</taxon>
        <taxon>Gammaproteobacteria</taxon>
        <taxon>Oceanospirillales</taxon>
        <taxon>Oceanospirillaceae</taxon>
        <taxon>Marinospirillum</taxon>
    </lineage>
</organism>
<feature type="region of interest" description="Disordered" evidence="1">
    <location>
        <begin position="1"/>
        <end position="54"/>
    </location>
</feature>
<evidence type="ECO:0000313" key="4">
    <source>
        <dbReference type="Proteomes" id="UP001156682"/>
    </source>
</evidence>
<keyword evidence="2" id="KW-0472">Membrane</keyword>
<dbReference type="Proteomes" id="UP001156682">
    <property type="component" value="Unassembled WGS sequence"/>
</dbReference>
<keyword evidence="4" id="KW-1185">Reference proteome</keyword>
<gene>
    <name evidence="3" type="ORF">GCM10007878_22620</name>
</gene>
<dbReference type="PANTHER" id="PTHR38043:SF1">
    <property type="entry name" value="PROTEIN HEMX"/>
    <property type="match status" value="1"/>
</dbReference>